<gene>
    <name evidence="3" type="ORF">BJY28_000813</name>
</gene>
<reference evidence="3 4" key="1">
    <citation type="submission" date="2020-07" db="EMBL/GenBank/DDBJ databases">
        <title>Sequencing the genomes of 1000 actinobacteria strains.</title>
        <authorList>
            <person name="Klenk H.-P."/>
        </authorList>
    </citation>
    <scope>NUCLEOTIDE SEQUENCE [LARGE SCALE GENOMIC DNA]</scope>
    <source>
        <strain evidence="3 4">DSM 24723</strain>
    </source>
</reference>
<evidence type="ECO:0000256" key="1">
    <source>
        <dbReference type="SAM" id="MobiDB-lite"/>
    </source>
</evidence>
<name>A0A852X7U9_9MICO</name>
<evidence type="ECO:0000313" key="3">
    <source>
        <dbReference type="EMBL" id="NYG36344.1"/>
    </source>
</evidence>
<keyword evidence="2" id="KW-0812">Transmembrane</keyword>
<keyword evidence="4" id="KW-1185">Reference proteome</keyword>
<comment type="caution">
    <text evidence="3">The sequence shown here is derived from an EMBL/GenBank/DDBJ whole genome shotgun (WGS) entry which is preliminary data.</text>
</comment>
<dbReference type="EMBL" id="JACBZX010000001">
    <property type="protein sequence ID" value="NYG36344.1"/>
    <property type="molecule type" value="Genomic_DNA"/>
</dbReference>
<sequence>MAPDPQPSEAATSGRGMARADPVPYLVCGIVAWALSCVVGIAAGIQARNPFYSTRPLDLDEAWGSITLAVILMMVAAAFVCVALVILAAKVHELHVVLVQSPAGAASTVSGGEVPPSPSPSAPRARPSGYRPGAPAEPDPRDEDDHGDPLDGLAPRGRR</sequence>
<dbReference type="Proteomes" id="UP000592181">
    <property type="component" value="Unassembled WGS sequence"/>
</dbReference>
<keyword evidence="2" id="KW-0472">Membrane</keyword>
<dbReference type="AlphaFoldDB" id="A0A852X7U9"/>
<dbReference type="RefSeq" id="WP_179461868.1">
    <property type="nucleotide sequence ID" value="NZ_JACBZX010000001.1"/>
</dbReference>
<feature type="compositionally biased region" description="Low complexity" evidence="1">
    <location>
        <begin position="122"/>
        <end position="136"/>
    </location>
</feature>
<feature type="transmembrane region" description="Helical" evidence="2">
    <location>
        <begin position="23"/>
        <end position="45"/>
    </location>
</feature>
<proteinExistence type="predicted"/>
<keyword evidence="2" id="KW-1133">Transmembrane helix</keyword>
<feature type="transmembrane region" description="Helical" evidence="2">
    <location>
        <begin position="65"/>
        <end position="89"/>
    </location>
</feature>
<evidence type="ECO:0000256" key="2">
    <source>
        <dbReference type="SAM" id="Phobius"/>
    </source>
</evidence>
<feature type="region of interest" description="Disordered" evidence="1">
    <location>
        <begin position="106"/>
        <end position="159"/>
    </location>
</feature>
<protein>
    <submittedName>
        <fullName evidence="3">Uncharacterized protein</fullName>
    </submittedName>
</protein>
<accession>A0A852X7U9</accession>
<organism evidence="3 4">
    <name type="scientific">Janibacter alkaliphilus</name>
    <dbReference type="NCBI Taxonomy" id="1069963"/>
    <lineage>
        <taxon>Bacteria</taxon>
        <taxon>Bacillati</taxon>
        <taxon>Actinomycetota</taxon>
        <taxon>Actinomycetes</taxon>
        <taxon>Micrococcales</taxon>
        <taxon>Intrasporangiaceae</taxon>
        <taxon>Janibacter</taxon>
    </lineage>
</organism>
<evidence type="ECO:0000313" key="4">
    <source>
        <dbReference type="Proteomes" id="UP000592181"/>
    </source>
</evidence>